<dbReference type="PANTHER" id="PTHR31944">
    <property type="entry name" value="HEME-RESPONSIVE ZINC FINGER TRANSCRIPTION FACTOR HAP1"/>
    <property type="match status" value="1"/>
</dbReference>
<protein>
    <recommendedName>
        <fullName evidence="8">Zn(2)-C6 fungal-type domain-containing protein</fullName>
    </recommendedName>
</protein>
<dbReference type="Pfam" id="PF04082">
    <property type="entry name" value="Fungal_trans"/>
    <property type="match status" value="1"/>
</dbReference>
<keyword evidence="5" id="KW-0804">Transcription</keyword>
<name>A0A2T2NIQ5_CORCC</name>
<evidence type="ECO:0000256" key="7">
    <source>
        <dbReference type="SAM" id="MobiDB-lite"/>
    </source>
</evidence>
<keyword evidence="3" id="KW-0805">Transcription regulation</keyword>
<dbReference type="GO" id="GO:0006351">
    <property type="term" value="P:DNA-templated transcription"/>
    <property type="evidence" value="ECO:0007669"/>
    <property type="project" value="InterPro"/>
</dbReference>
<evidence type="ECO:0000256" key="1">
    <source>
        <dbReference type="ARBA" id="ARBA00022723"/>
    </source>
</evidence>
<dbReference type="SUPFAM" id="SSF57701">
    <property type="entry name" value="Zn2/Cys6 DNA-binding domain"/>
    <property type="match status" value="1"/>
</dbReference>
<dbReference type="InterPro" id="IPR051430">
    <property type="entry name" value="Fungal_TF_Env_Response"/>
</dbReference>
<dbReference type="CDD" id="cd12148">
    <property type="entry name" value="fungal_TF_MHR"/>
    <property type="match status" value="1"/>
</dbReference>
<dbReference type="EMBL" id="KZ678137">
    <property type="protein sequence ID" value="PSN65239.1"/>
    <property type="molecule type" value="Genomic_DNA"/>
</dbReference>
<evidence type="ECO:0000256" key="2">
    <source>
        <dbReference type="ARBA" id="ARBA00022833"/>
    </source>
</evidence>
<gene>
    <name evidence="9" type="ORF">BS50DRAFT_53841</name>
</gene>
<proteinExistence type="predicted"/>
<dbReference type="GO" id="GO:0001228">
    <property type="term" value="F:DNA-binding transcription activator activity, RNA polymerase II-specific"/>
    <property type="evidence" value="ECO:0007669"/>
    <property type="project" value="TreeGrafter"/>
</dbReference>
<feature type="domain" description="Zn(2)-C6 fungal-type" evidence="8">
    <location>
        <begin position="15"/>
        <end position="45"/>
    </location>
</feature>
<dbReference type="Pfam" id="PF00172">
    <property type="entry name" value="Zn_clus"/>
    <property type="match status" value="1"/>
</dbReference>
<dbReference type="InterPro" id="IPR007219">
    <property type="entry name" value="XnlR_reg_dom"/>
</dbReference>
<dbReference type="SMART" id="SM00906">
    <property type="entry name" value="Fungal_trans"/>
    <property type="match status" value="1"/>
</dbReference>
<keyword evidence="2" id="KW-0862">Zinc</keyword>
<dbReference type="PROSITE" id="PS00463">
    <property type="entry name" value="ZN2_CY6_FUNGAL_1"/>
    <property type="match status" value="1"/>
</dbReference>
<dbReference type="SMART" id="SM00066">
    <property type="entry name" value="GAL4"/>
    <property type="match status" value="1"/>
</dbReference>
<dbReference type="PANTHER" id="PTHR31944:SF131">
    <property type="entry name" value="HEME-RESPONSIVE ZINC FINGER TRANSCRIPTION FACTOR HAP1"/>
    <property type="match status" value="1"/>
</dbReference>
<dbReference type="CDD" id="cd00067">
    <property type="entry name" value="GAL4"/>
    <property type="match status" value="1"/>
</dbReference>
<keyword evidence="1" id="KW-0479">Metal-binding</keyword>
<feature type="region of interest" description="Disordered" evidence="7">
    <location>
        <begin position="47"/>
        <end position="77"/>
    </location>
</feature>
<dbReference type="InterPro" id="IPR036864">
    <property type="entry name" value="Zn2-C6_fun-type_DNA-bd_sf"/>
</dbReference>
<evidence type="ECO:0000313" key="9">
    <source>
        <dbReference type="EMBL" id="PSN65239.1"/>
    </source>
</evidence>
<reference evidence="9 10" key="1">
    <citation type="journal article" date="2018" name="Front. Microbiol.">
        <title>Genome-Wide Analysis of Corynespora cassiicola Leaf Fall Disease Putative Effectors.</title>
        <authorList>
            <person name="Lopez D."/>
            <person name="Ribeiro S."/>
            <person name="Label P."/>
            <person name="Fumanal B."/>
            <person name="Venisse J.S."/>
            <person name="Kohler A."/>
            <person name="de Oliveira R.R."/>
            <person name="Labutti K."/>
            <person name="Lipzen A."/>
            <person name="Lail K."/>
            <person name="Bauer D."/>
            <person name="Ohm R.A."/>
            <person name="Barry K.W."/>
            <person name="Spatafora J."/>
            <person name="Grigoriev I.V."/>
            <person name="Martin F.M."/>
            <person name="Pujade-Renaud V."/>
        </authorList>
    </citation>
    <scope>NUCLEOTIDE SEQUENCE [LARGE SCALE GENOMIC DNA]</scope>
    <source>
        <strain evidence="9 10">Philippines</strain>
    </source>
</reference>
<evidence type="ECO:0000313" key="10">
    <source>
        <dbReference type="Proteomes" id="UP000240883"/>
    </source>
</evidence>
<dbReference type="STRING" id="1448308.A0A2T2NIQ5"/>
<dbReference type="OrthoDB" id="4337792at2759"/>
<dbReference type="PROSITE" id="PS50048">
    <property type="entry name" value="ZN2_CY6_FUNGAL_2"/>
    <property type="match status" value="1"/>
</dbReference>
<dbReference type="InterPro" id="IPR001138">
    <property type="entry name" value="Zn2Cys6_DnaBD"/>
</dbReference>
<dbReference type="GO" id="GO:0008270">
    <property type="term" value="F:zinc ion binding"/>
    <property type="evidence" value="ECO:0007669"/>
    <property type="project" value="InterPro"/>
</dbReference>
<keyword evidence="10" id="KW-1185">Reference proteome</keyword>
<keyword evidence="6" id="KW-0539">Nucleus</keyword>
<dbReference type="GO" id="GO:0005634">
    <property type="term" value="C:nucleus"/>
    <property type="evidence" value="ECO:0007669"/>
    <property type="project" value="TreeGrafter"/>
</dbReference>
<evidence type="ECO:0000256" key="4">
    <source>
        <dbReference type="ARBA" id="ARBA00023125"/>
    </source>
</evidence>
<organism evidence="9 10">
    <name type="scientific">Corynespora cassiicola Philippines</name>
    <dbReference type="NCBI Taxonomy" id="1448308"/>
    <lineage>
        <taxon>Eukaryota</taxon>
        <taxon>Fungi</taxon>
        <taxon>Dikarya</taxon>
        <taxon>Ascomycota</taxon>
        <taxon>Pezizomycotina</taxon>
        <taxon>Dothideomycetes</taxon>
        <taxon>Pleosporomycetidae</taxon>
        <taxon>Pleosporales</taxon>
        <taxon>Corynesporascaceae</taxon>
        <taxon>Corynespora</taxon>
    </lineage>
</organism>
<evidence type="ECO:0000256" key="3">
    <source>
        <dbReference type="ARBA" id="ARBA00023015"/>
    </source>
</evidence>
<evidence type="ECO:0000256" key="6">
    <source>
        <dbReference type="ARBA" id="ARBA00023242"/>
    </source>
</evidence>
<dbReference type="GO" id="GO:0000978">
    <property type="term" value="F:RNA polymerase II cis-regulatory region sequence-specific DNA binding"/>
    <property type="evidence" value="ECO:0007669"/>
    <property type="project" value="TreeGrafter"/>
</dbReference>
<evidence type="ECO:0000256" key="5">
    <source>
        <dbReference type="ARBA" id="ARBA00023163"/>
    </source>
</evidence>
<dbReference type="Proteomes" id="UP000240883">
    <property type="component" value="Unassembled WGS sequence"/>
</dbReference>
<dbReference type="Gene3D" id="4.10.240.10">
    <property type="entry name" value="Zn(2)-C6 fungal-type DNA-binding domain"/>
    <property type="match status" value="1"/>
</dbReference>
<dbReference type="AlphaFoldDB" id="A0A2T2NIQ5"/>
<evidence type="ECO:0000259" key="8">
    <source>
        <dbReference type="PROSITE" id="PS50048"/>
    </source>
</evidence>
<keyword evidence="4" id="KW-0238">DNA-binding</keyword>
<accession>A0A2T2NIQ5</accession>
<sequence>MAAETTRRRRRPAVSCSLCRRRKVRCNREQPCNNCLRSKNVSCVYEDNPPLRSRQHHPQISRPNNDGPKSDSSAAAEASAMNAFHFRTGASTTISSPSLSDPQPPSNIQASLHMRIKHLEEQLSRQNIAESQNDYPTPSTSVETMTLGVEPNGQFDFLHESDKSGLQTSIVRNVSHKTRFFGQSHWITSIALFQNIATACARYLSDGSSPASLNLHRCKALGKIIKARMVPSWPALLSLELPEKQLADELVERYLRTLESVYRVLHIPSFRREYDALWTSTSPPDTSFLVQLKLVLAIGATTYDSKFSLRKSVNRWIFEAQTYLSEPEFKSRLGLQHLQSNILLLIARETAGIGADITWTSAGALYRTAVYMGLHRDPTKVTKCGVYASEMRRRLWNTILEVCIQSSLTSGGPPSISITEFDTEPPSNFDDEQLLASNPIAKPADELTQSSITIALRKSVPIRLKILQNLNNLGMQSTYEEMLCLDSELRTVYKQLCHTLAKLPTSRFDVQLIELIMNRYISVLHIPFLSAGTQSPVYAFSRKVVFETSLKLWQMISPTSTFGQSTPSTEEPCDGDIQRLVIIGHGFYRHVSTQAMLMLAIELRSQLEESISLGPNLLRPDLRAIVEEGKSWMLKSVEAGETNVKGHLLMCVAIAQIDALASRLGEEEAAKMMIKAAEDSETVCMEVLQRIIADIEREEGSEGYGEQGLDAANDMALPDPMSLNAPLNPMDDWEFLMSDVVLNASNAEPTQWMFADGTMQTAAINTMF</sequence>